<dbReference type="PRINTS" id="PR00359">
    <property type="entry name" value="BP450"/>
</dbReference>
<keyword evidence="2" id="KW-0408">Iron</keyword>
<evidence type="ECO:0000256" key="2">
    <source>
        <dbReference type="RuleBase" id="RU000461"/>
    </source>
</evidence>
<proteinExistence type="inferred from homology"/>
<sequence>MTRPPPAQHMTFGYGAHFCLGARLARLEVTTVLSVLLAEFPALELAVPASQVDWRKNALVTGPKGLPVRW</sequence>
<dbReference type="GO" id="GO:0016705">
    <property type="term" value="F:oxidoreductase activity, acting on paired donors, with incorporation or reduction of molecular oxygen"/>
    <property type="evidence" value="ECO:0007669"/>
    <property type="project" value="InterPro"/>
</dbReference>
<evidence type="ECO:0000313" key="4">
    <source>
        <dbReference type="Proteomes" id="UP000591272"/>
    </source>
</evidence>
<dbReference type="Proteomes" id="UP000591272">
    <property type="component" value="Unassembled WGS sequence"/>
</dbReference>
<evidence type="ECO:0000256" key="1">
    <source>
        <dbReference type="ARBA" id="ARBA00010617"/>
    </source>
</evidence>
<organism evidence="3 4">
    <name type="scientific">Actinomadura citrea</name>
    <dbReference type="NCBI Taxonomy" id="46158"/>
    <lineage>
        <taxon>Bacteria</taxon>
        <taxon>Bacillati</taxon>
        <taxon>Actinomycetota</taxon>
        <taxon>Actinomycetes</taxon>
        <taxon>Streptosporangiales</taxon>
        <taxon>Thermomonosporaceae</taxon>
        <taxon>Actinomadura</taxon>
    </lineage>
</organism>
<dbReference type="GO" id="GO:0020037">
    <property type="term" value="F:heme binding"/>
    <property type="evidence" value="ECO:0007669"/>
    <property type="project" value="InterPro"/>
</dbReference>
<dbReference type="InterPro" id="IPR017972">
    <property type="entry name" value="Cyt_P450_CS"/>
</dbReference>
<keyword evidence="4" id="KW-1185">Reference proteome</keyword>
<comment type="similarity">
    <text evidence="1 2">Belongs to the cytochrome P450 family.</text>
</comment>
<dbReference type="AlphaFoldDB" id="A0A7Y9KG50"/>
<protein>
    <submittedName>
        <fullName evidence="3">Cytochrome P450</fullName>
    </submittedName>
</protein>
<accession>A0A7Y9KG50</accession>
<gene>
    <name evidence="3" type="ORF">BJ999_006581</name>
</gene>
<keyword evidence="2" id="KW-0503">Monooxygenase</keyword>
<dbReference type="PROSITE" id="PS00086">
    <property type="entry name" value="CYTOCHROME_P450"/>
    <property type="match status" value="1"/>
</dbReference>
<dbReference type="Pfam" id="PF00067">
    <property type="entry name" value="p450"/>
    <property type="match status" value="1"/>
</dbReference>
<reference evidence="3 4" key="1">
    <citation type="submission" date="2020-07" db="EMBL/GenBank/DDBJ databases">
        <title>Sequencing the genomes of 1000 actinobacteria strains.</title>
        <authorList>
            <person name="Klenk H.-P."/>
        </authorList>
    </citation>
    <scope>NUCLEOTIDE SEQUENCE [LARGE SCALE GENOMIC DNA]</scope>
    <source>
        <strain evidence="3 4">DSM 43461</strain>
    </source>
</reference>
<dbReference type="GO" id="GO:0004497">
    <property type="term" value="F:monooxygenase activity"/>
    <property type="evidence" value="ECO:0007669"/>
    <property type="project" value="UniProtKB-KW"/>
</dbReference>
<keyword evidence="2" id="KW-0349">Heme</keyword>
<dbReference type="InterPro" id="IPR001128">
    <property type="entry name" value="Cyt_P450"/>
</dbReference>
<dbReference type="PANTHER" id="PTHR46696">
    <property type="entry name" value="P450, PUTATIVE (EUROFUNG)-RELATED"/>
    <property type="match status" value="1"/>
</dbReference>
<evidence type="ECO:0000313" key="3">
    <source>
        <dbReference type="EMBL" id="NYE16285.1"/>
    </source>
</evidence>
<dbReference type="EMBL" id="JACCBT010000001">
    <property type="protein sequence ID" value="NYE16285.1"/>
    <property type="molecule type" value="Genomic_DNA"/>
</dbReference>
<dbReference type="GO" id="GO:0005506">
    <property type="term" value="F:iron ion binding"/>
    <property type="evidence" value="ECO:0007669"/>
    <property type="project" value="InterPro"/>
</dbReference>
<comment type="caution">
    <text evidence="3">The sequence shown here is derived from an EMBL/GenBank/DDBJ whole genome shotgun (WGS) entry which is preliminary data.</text>
</comment>
<dbReference type="InterPro" id="IPR002397">
    <property type="entry name" value="Cyt_P450_B"/>
</dbReference>
<dbReference type="InterPro" id="IPR036396">
    <property type="entry name" value="Cyt_P450_sf"/>
</dbReference>
<dbReference type="SUPFAM" id="SSF48264">
    <property type="entry name" value="Cytochrome P450"/>
    <property type="match status" value="1"/>
</dbReference>
<keyword evidence="2" id="KW-0560">Oxidoreductase</keyword>
<name>A0A7Y9KG50_9ACTN</name>
<dbReference type="Gene3D" id="1.10.630.10">
    <property type="entry name" value="Cytochrome P450"/>
    <property type="match status" value="1"/>
</dbReference>
<dbReference type="PANTHER" id="PTHR46696:SF1">
    <property type="entry name" value="CYTOCHROME P450 YJIB-RELATED"/>
    <property type="match status" value="1"/>
</dbReference>
<keyword evidence="2" id="KW-0479">Metal-binding</keyword>